<gene>
    <name evidence="1" type="ORF">BR63_07930</name>
</gene>
<keyword evidence="2" id="KW-1185">Reference proteome</keyword>
<reference evidence="1 2" key="1">
    <citation type="journal article" date="2019" name="Front. Microbiol.">
        <title>Thermoanaerosceptrum fracticalcis gen. nov. sp. nov., a Novel Fumarate-Fermenting Microorganism From a Deep Fractured Carbonate Aquifer of the US Great Basin.</title>
        <authorList>
            <person name="Hamilton-Brehm S.D."/>
            <person name="Stewart L.E."/>
            <person name="Zavarin M."/>
            <person name="Caldwell M."/>
            <person name="Lawson P.A."/>
            <person name="Onstott T.C."/>
            <person name="Grzymski J."/>
            <person name="Neveux I."/>
            <person name="Lollar B.S."/>
            <person name="Russell C.E."/>
            <person name="Moser D.P."/>
        </authorList>
    </citation>
    <scope>NUCLEOTIDE SEQUENCE [LARGE SCALE GENOMIC DNA]</scope>
    <source>
        <strain evidence="1 2">DRI-13</strain>
    </source>
</reference>
<proteinExistence type="predicted"/>
<dbReference type="AlphaFoldDB" id="A0A7G6E2E3"/>
<protein>
    <submittedName>
        <fullName evidence="1">Uncharacterized protein</fullName>
    </submittedName>
</protein>
<dbReference type="KEGG" id="tfr:BR63_07930"/>
<organism evidence="1 2">
    <name type="scientific">Thermanaerosceptrum fracticalcis</name>
    <dbReference type="NCBI Taxonomy" id="1712410"/>
    <lineage>
        <taxon>Bacteria</taxon>
        <taxon>Bacillati</taxon>
        <taxon>Bacillota</taxon>
        <taxon>Clostridia</taxon>
        <taxon>Eubacteriales</taxon>
        <taxon>Peptococcaceae</taxon>
        <taxon>Thermanaerosceptrum</taxon>
    </lineage>
</organism>
<dbReference type="RefSeq" id="WP_153802167.1">
    <property type="nucleotide sequence ID" value="NZ_CP045798.1"/>
</dbReference>
<evidence type="ECO:0000313" key="2">
    <source>
        <dbReference type="Proteomes" id="UP000515847"/>
    </source>
</evidence>
<dbReference type="Proteomes" id="UP000515847">
    <property type="component" value="Chromosome"/>
</dbReference>
<evidence type="ECO:0000313" key="1">
    <source>
        <dbReference type="EMBL" id="QNB46247.1"/>
    </source>
</evidence>
<sequence>MEQIISLLKSEIEVLKSHLAEVHPGSKCYSFLNERCANLEKILDYLKK</sequence>
<accession>A0A7G6E2E3</accession>
<dbReference type="EMBL" id="CP045798">
    <property type="protein sequence ID" value="QNB46247.1"/>
    <property type="molecule type" value="Genomic_DNA"/>
</dbReference>
<name>A0A7G6E2E3_THEFR</name>